<comment type="caution">
    <text evidence="6">The sequence shown here is derived from an EMBL/GenBank/DDBJ whole genome shotgun (WGS) entry which is preliminary data.</text>
</comment>
<evidence type="ECO:0000313" key="6">
    <source>
        <dbReference type="EMBL" id="MEG3184448.1"/>
    </source>
</evidence>
<organism evidence="6 7">
    <name type="scientific">Novilysobacter erysipheiresistens</name>
    <dbReference type="NCBI Taxonomy" id="1749332"/>
    <lineage>
        <taxon>Bacteria</taxon>
        <taxon>Pseudomonadati</taxon>
        <taxon>Pseudomonadota</taxon>
        <taxon>Gammaproteobacteria</taxon>
        <taxon>Lysobacterales</taxon>
        <taxon>Lysobacteraceae</taxon>
        <taxon>Novilysobacter</taxon>
    </lineage>
</organism>
<reference evidence="6 7" key="1">
    <citation type="journal article" date="2016" name="Int. J. Syst. Evol. Microbiol.">
        <title>Lysobacter erysipheiresistens sp. nov., an antagonist of powdery mildew, isolated from tobacco-cultivated soil.</title>
        <authorList>
            <person name="Xie B."/>
            <person name="Li T."/>
            <person name="Lin X."/>
            <person name="Wang C.J."/>
            <person name="Chen Y.J."/>
            <person name="Liu W.J."/>
            <person name="Zhao Z.W."/>
        </authorList>
    </citation>
    <scope>NUCLEOTIDE SEQUENCE [LARGE SCALE GENOMIC DNA]</scope>
    <source>
        <strain evidence="6 7">RS-LYSO-3</strain>
    </source>
</reference>
<accession>A0ABU7YZQ7</accession>
<evidence type="ECO:0000256" key="4">
    <source>
        <dbReference type="PROSITE-ProRule" id="PRU00335"/>
    </source>
</evidence>
<keyword evidence="3" id="KW-0804">Transcription</keyword>
<evidence type="ECO:0000313" key="7">
    <source>
        <dbReference type="Proteomes" id="UP001355056"/>
    </source>
</evidence>
<dbReference type="InterPro" id="IPR036271">
    <property type="entry name" value="Tet_transcr_reg_TetR-rel_C_sf"/>
</dbReference>
<name>A0ABU7YZQ7_9GAMM</name>
<keyword evidence="7" id="KW-1185">Reference proteome</keyword>
<sequence length="187" mass="20285">MPAPLLPREAVIDRLLGAFRRHGYDAASLGQLSSATGLGRSSLYHYFPGGKEEMARAVLDRADAWARDAILAPMQGSGPVERRLNQVIAALDEFYAGGAEACLFGNLVVGEARTLFQDRLGNSFRELVDGFARLAKEKGVPAREAKRRAEDAVVRIQGALILARGTDDVAPFRRVLKTLPQQLLAAD</sequence>
<proteinExistence type="predicted"/>
<keyword evidence="2 4" id="KW-0238">DNA-binding</keyword>
<evidence type="ECO:0000256" key="3">
    <source>
        <dbReference type="ARBA" id="ARBA00023163"/>
    </source>
</evidence>
<dbReference type="Proteomes" id="UP001355056">
    <property type="component" value="Unassembled WGS sequence"/>
</dbReference>
<dbReference type="PANTHER" id="PTHR47506:SF1">
    <property type="entry name" value="HTH-TYPE TRANSCRIPTIONAL REGULATOR YJDC"/>
    <property type="match status" value="1"/>
</dbReference>
<dbReference type="PANTHER" id="PTHR47506">
    <property type="entry name" value="TRANSCRIPTIONAL REGULATORY PROTEIN"/>
    <property type="match status" value="1"/>
</dbReference>
<dbReference type="SUPFAM" id="SSF48498">
    <property type="entry name" value="Tetracyclin repressor-like, C-terminal domain"/>
    <property type="match status" value="1"/>
</dbReference>
<evidence type="ECO:0000256" key="2">
    <source>
        <dbReference type="ARBA" id="ARBA00023125"/>
    </source>
</evidence>
<dbReference type="InterPro" id="IPR009057">
    <property type="entry name" value="Homeodomain-like_sf"/>
</dbReference>
<dbReference type="PROSITE" id="PS50977">
    <property type="entry name" value="HTH_TETR_2"/>
    <property type="match status" value="1"/>
</dbReference>
<evidence type="ECO:0000259" key="5">
    <source>
        <dbReference type="PROSITE" id="PS50977"/>
    </source>
</evidence>
<feature type="domain" description="HTH tetR-type" evidence="5">
    <location>
        <begin position="5"/>
        <end position="65"/>
    </location>
</feature>
<dbReference type="Gene3D" id="1.10.357.10">
    <property type="entry name" value="Tetracycline Repressor, domain 2"/>
    <property type="match status" value="1"/>
</dbReference>
<dbReference type="EMBL" id="JAXGFP010000005">
    <property type="protein sequence ID" value="MEG3184448.1"/>
    <property type="molecule type" value="Genomic_DNA"/>
</dbReference>
<keyword evidence="1" id="KW-0805">Transcription regulation</keyword>
<dbReference type="RefSeq" id="WP_332616991.1">
    <property type="nucleotide sequence ID" value="NZ_JAXGFP010000005.1"/>
</dbReference>
<dbReference type="Pfam" id="PF21993">
    <property type="entry name" value="TetR_C_13_2"/>
    <property type="match status" value="1"/>
</dbReference>
<dbReference type="SUPFAM" id="SSF46689">
    <property type="entry name" value="Homeodomain-like"/>
    <property type="match status" value="1"/>
</dbReference>
<gene>
    <name evidence="6" type="ORF">SNE34_10555</name>
</gene>
<dbReference type="InterPro" id="IPR001647">
    <property type="entry name" value="HTH_TetR"/>
</dbReference>
<feature type="DNA-binding region" description="H-T-H motif" evidence="4">
    <location>
        <begin position="28"/>
        <end position="47"/>
    </location>
</feature>
<protein>
    <submittedName>
        <fullName evidence="6">TetR/AcrR family transcriptional regulator</fullName>
    </submittedName>
</protein>
<dbReference type="Pfam" id="PF00440">
    <property type="entry name" value="TetR_N"/>
    <property type="match status" value="1"/>
</dbReference>
<evidence type="ECO:0000256" key="1">
    <source>
        <dbReference type="ARBA" id="ARBA00023015"/>
    </source>
</evidence>
<dbReference type="InterPro" id="IPR054156">
    <property type="entry name" value="YxaF_TetR_C"/>
</dbReference>